<dbReference type="SUPFAM" id="SSF53254">
    <property type="entry name" value="Phosphoglycerate mutase-like"/>
    <property type="match status" value="1"/>
</dbReference>
<dbReference type="GeneID" id="89977142"/>
<name>A0AAV9MVA0_9EURO</name>
<dbReference type="Proteomes" id="UP001358417">
    <property type="component" value="Unassembled WGS sequence"/>
</dbReference>
<dbReference type="Pfam" id="PF00300">
    <property type="entry name" value="His_Phos_1"/>
    <property type="match status" value="1"/>
</dbReference>
<dbReference type="AlphaFoldDB" id="A0AAV9MVA0"/>
<reference evidence="1 2" key="1">
    <citation type="submission" date="2023-08" db="EMBL/GenBank/DDBJ databases">
        <title>Black Yeasts Isolated from many extreme environments.</title>
        <authorList>
            <person name="Coleine C."/>
            <person name="Stajich J.E."/>
            <person name="Selbmann L."/>
        </authorList>
    </citation>
    <scope>NUCLEOTIDE SEQUENCE [LARGE SCALE GENOMIC DNA]</scope>
    <source>
        <strain evidence="1 2">CCFEE 5792</strain>
    </source>
</reference>
<evidence type="ECO:0000313" key="2">
    <source>
        <dbReference type="Proteomes" id="UP001358417"/>
    </source>
</evidence>
<keyword evidence="2" id="KW-1185">Reference proteome</keyword>
<evidence type="ECO:0000313" key="1">
    <source>
        <dbReference type="EMBL" id="KAK5045612.1"/>
    </source>
</evidence>
<dbReference type="InterPro" id="IPR029033">
    <property type="entry name" value="His_PPase_superfam"/>
</dbReference>
<dbReference type="InterPro" id="IPR013078">
    <property type="entry name" value="His_Pase_superF_clade-1"/>
</dbReference>
<accession>A0AAV9MVA0</accession>
<evidence type="ECO:0008006" key="3">
    <source>
        <dbReference type="Google" id="ProtNLM"/>
    </source>
</evidence>
<sequence length="216" mass="24286">MSPALISTPALREKDFGSLELVQWSSKQAQSAFASKSTSQENPDYRPEEEHTVMESRAETFLAHYLLPLLKTEPEQDIIRAPESIAIVSHGIFLSVLWRSLLSKFYPETVRLGHEVEHTAYDKPLARLPSWSNTGFLQLTISYPAEHDERTMGPIDTSGPSPLFPDRGLTISAINSKEHLNNLKRTRGGVGSAPFDTRQKNLEAFFKRGRHENDLA</sequence>
<proteinExistence type="predicted"/>
<gene>
    <name evidence="1" type="ORF">LTR84_008981</name>
</gene>
<dbReference type="RefSeq" id="XP_064701230.1">
    <property type="nucleotide sequence ID" value="XM_064852523.1"/>
</dbReference>
<organism evidence="1 2">
    <name type="scientific">Exophiala bonariae</name>
    <dbReference type="NCBI Taxonomy" id="1690606"/>
    <lineage>
        <taxon>Eukaryota</taxon>
        <taxon>Fungi</taxon>
        <taxon>Dikarya</taxon>
        <taxon>Ascomycota</taxon>
        <taxon>Pezizomycotina</taxon>
        <taxon>Eurotiomycetes</taxon>
        <taxon>Chaetothyriomycetidae</taxon>
        <taxon>Chaetothyriales</taxon>
        <taxon>Herpotrichiellaceae</taxon>
        <taxon>Exophiala</taxon>
    </lineage>
</organism>
<dbReference type="Gene3D" id="3.40.50.1240">
    <property type="entry name" value="Phosphoglycerate mutase-like"/>
    <property type="match status" value="1"/>
</dbReference>
<protein>
    <recommendedName>
        <fullName evidence="3">Phosphoglycerate mutase-like protein</fullName>
    </recommendedName>
</protein>
<dbReference type="EMBL" id="JAVRRD010000035">
    <property type="protein sequence ID" value="KAK5045612.1"/>
    <property type="molecule type" value="Genomic_DNA"/>
</dbReference>
<comment type="caution">
    <text evidence="1">The sequence shown here is derived from an EMBL/GenBank/DDBJ whole genome shotgun (WGS) entry which is preliminary data.</text>
</comment>